<dbReference type="InterPro" id="IPR013321">
    <property type="entry name" value="Arc_rbn_hlx_hlx"/>
</dbReference>
<dbReference type="EMBL" id="CP121687">
    <property type="protein sequence ID" value="WZL69984.1"/>
    <property type="molecule type" value="Genomic_DNA"/>
</dbReference>
<organism evidence="1 2">
    <name type="scientific">Defluviitalea saccharophila</name>
    <dbReference type="NCBI Taxonomy" id="879970"/>
    <lineage>
        <taxon>Bacteria</taxon>
        <taxon>Bacillati</taxon>
        <taxon>Bacillota</taxon>
        <taxon>Clostridia</taxon>
        <taxon>Lachnospirales</taxon>
        <taxon>Defluviitaleaceae</taxon>
        <taxon>Defluviitalea</taxon>
    </lineage>
</organism>
<gene>
    <name evidence="1" type="ORF">QBE51_00185</name>
</gene>
<dbReference type="SUPFAM" id="SSF47598">
    <property type="entry name" value="Ribbon-helix-helix"/>
    <property type="match status" value="1"/>
</dbReference>
<evidence type="ECO:0008006" key="3">
    <source>
        <dbReference type="Google" id="ProtNLM"/>
    </source>
</evidence>
<dbReference type="InterPro" id="IPR010985">
    <property type="entry name" value="Ribbon_hlx_hlx"/>
</dbReference>
<dbReference type="RefSeq" id="WP_341876947.1">
    <property type="nucleotide sequence ID" value="NZ_CP121687.1"/>
</dbReference>
<protein>
    <recommendedName>
        <fullName evidence="3">CopG family transcriptional regulator</fullName>
    </recommendedName>
</protein>
<dbReference type="Gene3D" id="1.10.1220.10">
    <property type="entry name" value="Met repressor-like"/>
    <property type="match status" value="1"/>
</dbReference>
<sequence length="60" mass="6973">MPRKQFTTTIDEDIQKEFKATCAKNEVTMNDVLEAFMTGYINGDFQIEKEVKLSVKKIKK</sequence>
<reference evidence="1 2" key="1">
    <citation type="submission" date="2023-03" db="EMBL/GenBank/DDBJ databases">
        <title>Novel Species.</title>
        <authorList>
            <person name="Ma S."/>
        </authorList>
    </citation>
    <scope>NUCLEOTIDE SEQUENCE [LARGE SCALE GENOMIC DNA]</scope>
    <source>
        <strain evidence="1 2">LIND6LT2</strain>
    </source>
</reference>
<name>A0ABZ2Y5T4_9FIRM</name>
<evidence type="ECO:0000313" key="2">
    <source>
        <dbReference type="Proteomes" id="UP001486565"/>
    </source>
</evidence>
<accession>A0ABZ2Y5T4</accession>
<dbReference type="Proteomes" id="UP001486565">
    <property type="component" value="Chromosome"/>
</dbReference>
<keyword evidence="2" id="KW-1185">Reference proteome</keyword>
<evidence type="ECO:0000313" key="1">
    <source>
        <dbReference type="EMBL" id="WZL69984.1"/>
    </source>
</evidence>
<proteinExistence type="predicted"/>